<dbReference type="EMBL" id="JBDXMI010000001">
    <property type="protein sequence ID" value="MEO9383396.1"/>
    <property type="molecule type" value="Genomic_DNA"/>
</dbReference>
<dbReference type="NCBIfam" id="NF003967">
    <property type="entry name" value="PRK05461.1"/>
    <property type="match status" value="1"/>
</dbReference>
<evidence type="ECO:0000256" key="2">
    <source>
        <dbReference type="HAMAP-Rule" id="MF_00791"/>
    </source>
</evidence>
<dbReference type="AlphaFoldDB" id="A0A344UCJ8"/>
<dbReference type="InterPro" id="IPR050718">
    <property type="entry name" value="ApaG-like"/>
</dbReference>
<dbReference type="InterPro" id="IPR023065">
    <property type="entry name" value="Uncharacterised_ApaG"/>
</dbReference>
<dbReference type="KEGG" id="chri:DK842_18235"/>
<dbReference type="OrthoDB" id="9795226at2"/>
<sequence>MADKLYQMEVMAEPQYVAEQSSVANDVYVFAYRVRITNTGSEPAQLVSRHWIITDANQQVQEVRGMGVVGEQPHLDPGQVFEYSSAAHICTPYGSMKGAYQMVADDGRRFEASIPEMTLVAPRVLH</sequence>
<dbReference type="InterPro" id="IPR036767">
    <property type="entry name" value="ApaG_sf"/>
</dbReference>
<evidence type="ECO:0000313" key="4">
    <source>
        <dbReference type="EMBL" id="AXE32996.1"/>
    </source>
</evidence>
<dbReference type="PANTHER" id="PTHR47191:SF2">
    <property type="entry name" value="OS05G0170800 PROTEIN"/>
    <property type="match status" value="1"/>
</dbReference>
<reference evidence="5 7" key="2">
    <citation type="submission" date="2024-05" db="EMBL/GenBank/DDBJ databases">
        <authorList>
            <person name="De Oliveira J.P."/>
            <person name="Noriler S.A."/>
            <person name="De Oliveira A.G."/>
            <person name="Sipoli D.S."/>
        </authorList>
    </citation>
    <scope>NUCLEOTIDE SEQUENCE [LARGE SCALE GENOMIC DNA]</scope>
    <source>
        <strain evidence="5 7">LABIM192</strain>
    </source>
</reference>
<evidence type="ECO:0000259" key="3">
    <source>
        <dbReference type="PROSITE" id="PS51087"/>
    </source>
</evidence>
<dbReference type="HAMAP" id="MF_00791">
    <property type="entry name" value="ApaG"/>
    <property type="match status" value="1"/>
</dbReference>
<accession>A0A344UCJ8</accession>
<name>A0A344UCJ8_9NEIS</name>
<dbReference type="EMBL" id="CP029554">
    <property type="protein sequence ID" value="AXE32996.1"/>
    <property type="molecule type" value="Genomic_DNA"/>
</dbReference>
<evidence type="ECO:0000313" key="6">
    <source>
        <dbReference type="Proteomes" id="UP000252038"/>
    </source>
</evidence>
<dbReference type="InterPro" id="IPR007474">
    <property type="entry name" value="ApaG_domain"/>
</dbReference>
<reference evidence="4 6" key="1">
    <citation type="submission" date="2018-05" db="EMBL/GenBank/DDBJ databases">
        <title>Genome sequencing, assembly and analysis of the novel insecticidal bacterium, Chromobacterium phragmitis.</title>
        <authorList>
            <person name="Sparks M.E."/>
            <person name="Blackburn M.B."/>
            <person name="Gundersen-Rindal D.E."/>
        </authorList>
    </citation>
    <scope>NUCLEOTIDE SEQUENCE [LARGE SCALE GENOMIC DNA]</scope>
    <source>
        <strain evidence="4">IIBBL 274-1</strain>
    </source>
</reference>
<keyword evidence="7" id="KW-1185">Reference proteome</keyword>
<dbReference type="SUPFAM" id="SSF110069">
    <property type="entry name" value="ApaG-like"/>
    <property type="match status" value="1"/>
</dbReference>
<evidence type="ECO:0000256" key="1">
    <source>
        <dbReference type="ARBA" id="ARBA00017693"/>
    </source>
</evidence>
<proteinExistence type="inferred from homology"/>
<evidence type="ECO:0000313" key="7">
    <source>
        <dbReference type="Proteomes" id="UP001462502"/>
    </source>
</evidence>
<evidence type="ECO:0000313" key="5">
    <source>
        <dbReference type="EMBL" id="MEO9383396.1"/>
    </source>
</evidence>
<dbReference type="RefSeq" id="WP_114062735.1">
    <property type="nucleotide sequence ID" value="NZ_CP029495.1"/>
</dbReference>
<dbReference type="KEGG" id="chrb:DK843_00895"/>
<organism evidence="4 6">
    <name type="scientific">Chromobacterium phragmitis</name>
    <dbReference type="NCBI Taxonomy" id="2202141"/>
    <lineage>
        <taxon>Bacteria</taxon>
        <taxon>Pseudomonadati</taxon>
        <taxon>Pseudomonadota</taxon>
        <taxon>Betaproteobacteria</taxon>
        <taxon>Neisseriales</taxon>
        <taxon>Chromobacteriaceae</taxon>
        <taxon>Chromobacterium</taxon>
    </lineage>
</organism>
<dbReference type="PROSITE" id="PS51087">
    <property type="entry name" value="APAG"/>
    <property type="match status" value="1"/>
</dbReference>
<dbReference type="PANTHER" id="PTHR47191">
    <property type="entry name" value="OS05G0170800 PROTEIN"/>
    <property type="match status" value="1"/>
</dbReference>
<dbReference type="Proteomes" id="UP000252038">
    <property type="component" value="Chromosome"/>
</dbReference>
<dbReference type="Proteomes" id="UP001462502">
    <property type="component" value="Unassembled WGS sequence"/>
</dbReference>
<gene>
    <name evidence="2 5" type="primary">apaG</name>
    <name evidence="5" type="ORF">ABI908_04590</name>
    <name evidence="4" type="ORF">DK843_00895</name>
</gene>
<protein>
    <recommendedName>
        <fullName evidence="1 2">Protein ApaG</fullName>
    </recommendedName>
</protein>
<feature type="domain" description="ApaG" evidence="3">
    <location>
        <begin position="2"/>
        <end position="126"/>
    </location>
</feature>
<dbReference type="Gene3D" id="2.60.40.1470">
    <property type="entry name" value="ApaG domain"/>
    <property type="match status" value="1"/>
</dbReference>
<dbReference type="Pfam" id="PF04379">
    <property type="entry name" value="DUF525"/>
    <property type="match status" value="1"/>
</dbReference>